<name>A0A8T9CAI2_9HELO</name>
<proteinExistence type="inferred from homology"/>
<evidence type="ECO:0000313" key="8">
    <source>
        <dbReference type="EMBL" id="TVY82122.1"/>
    </source>
</evidence>
<evidence type="ECO:0000256" key="1">
    <source>
        <dbReference type="ARBA" id="ARBA00004141"/>
    </source>
</evidence>
<evidence type="ECO:0000256" key="4">
    <source>
        <dbReference type="ARBA" id="ARBA00022989"/>
    </source>
</evidence>
<dbReference type="InterPro" id="IPR020846">
    <property type="entry name" value="MFS_dom"/>
</dbReference>
<evidence type="ECO:0000259" key="7">
    <source>
        <dbReference type="PROSITE" id="PS50850"/>
    </source>
</evidence>
<organism evidence="8 9">
    <name type="scientific">Lachnellula suecica</name>
    <dbReference type="NCBI Taxonomy" id="602035"/>
    <lineage>
        <taxon>Eukaryota</taxon>
        <taxon>Fungi</taxon>
        <taxon>Dikarya</taxon>
        <taxon>Ascomycota</taxon>
        <taxon>Pezizomycotina</taxon>
        <taxon>Leotiomycetes</taxon>
        <taxon>Helotiales</taxon>
        <taxon>Lachnaceae</taxon>
        <taxon>Lachnellula</taxon>
    </lineage>
</organism>
<feature type="transmembrane region" description="Helical" evidence="6">
    <location>
        <begin position="341"/>
        <end position="361"/>
    </location>
</feature>
<reference evidence="8 9" key="1">
    <citation type="submission" date="2018-05" db="EMBL/GenBank/DDBJ databases">
        <title>Genome sequencing and assembly of the regulated plant pathogen Lachnellula willkommii and related sister species for the development of diagnostic species identification markers.</title>
        <authorList>
            <person name="Giroux E."/>
            <person name="Bilodeau G."/>
        </authorList>
    </citation>
    <scope>NUCLEOTIDE SEQUENCE [LARGE SCALE GENOMIC DNA]</scope>
    <source>
        <strain evidence="8 9">CBS 268.59</strain>
    </source>
</reference>
<evidence type="ECO:0000256" key="2">
    <source>
        <dbReference type="ARBA" id="ARBA00007520"/>
    </source>
</evidence>
<feature type="transmembrane region" description="Helical" evidence="6">
    <location>
        <begin position="543"/>
        <end position="564"/>
    </location>
</feature>
<accession>A0A8T9CAI2</accession>
<keyword evidence="3 6" id="KW-0812">Transmembrane</keyword>
<feature type="transmembrane region" description="Helical" evidence="6">
    <location>
        <begin position="468"/>
        <end position="492"/>
    </location>
</feature>
<comment type="caution">
    <text evidence="8">The sequence shown here is derived from an EMBL/GenBank/DDBJ whole genome shotgun (WGS) entry which is preliminary data.</text>
</comment>
<evidence type="ECO:0000313" key="9">
    <source>
        <dbReference type="Proteomes" id="UP000469558"/>
    </source>
</evidence>
<dbReference type="PANTHER" id="PTHR23501:SF193">
    <property type="entry name" value="MULTIDRUG TRANSPORTER, PUTATIVE (AFU_ORTHOLOGUE AFUA_8G00940)-RELATED"/>
    <property type="match status" value="1"/>
</dbReference>
<dbReference type="InterPro" id="IPR036259">
    <property type="entry name" value="MFS_trans_sf"/>
</dbReference>
<evidence type="ECO:0000256" key="3">
    <source>
        <dbReference type="ARBA" id="ARBA00022692"/>
    </source>
</evidence>
<feature type="transmembrane region" description="Helical" evidence="6">
    <location>
        <begin position="68"/>
        <end position="96"/>
    </location>
</feature>
<dbReference type="Gene3D" id="1.20.1250.20">
    <property type="entry name" value="MFS general substrate transporter like domains"/>
    <property type="match status" value="2"/>
</dbReference>
<dbReference type="FunFam" id="1.20.1720.10:FF:000012">
    <property type="entry name" value="MFS toxin efflux pump (AflT)"/>
    <property type="match status" value="1"/>
</dbReference>
<dbReference type="Proteomes" id="UP000469558">
    <property type="component" value="Unassembled WGS sequence"/>
</dbReference>
<dbReference type="Pfam" id="PF07690">
    <property type="entry name" value="MFS_1"/>
    <property type="match status" value="1"/>
</dbReference>
<feature type="domain" description="Major facilitator superfamily (MFS) profile" evidence="7">
    <location>
        <begin position="71"/>
        <end position="566"/>
    </location>
</feature>
<dbReference type="GO" id="GO:0022857">
    <property type="term" value="F:transmembrane transporter activity"/>
    <property type="evidence" value="ECO:0007669"/>
    <property type="project" value="InterPro"/>
</dbReference>
<keyword evidence="9" id="KW-1185">Reference proteome</keyword>
<evidence type="ECO:0000256" key="5">
    <source>
        <dbReference type="ARBA" id="ARBA00023136"/>
    </source>
</evidence>
<comment type="subcellular location">
    <subcellularLocation>
        <location evidence="1">Membrane</location>
        <topology evidence="1">Multi-pass membrane protein</topology>
    </subcellularLocation>
</comment>
<dbReference type="OrthoDB" id="10021397at2759"/>
<feature type="transmembrane region" description="Helical" evidence="6">
    <location>
        <begin position="381"/>
        <end position="399"/>
    </location>
</feature>
<feature type="transmembrane region" description="Helical" evidence="6">
    <location>
        <begin position="271"/>
        <end position="290"/>
    </location>
</feature>
<dbReference type="CDD" id="cd17502">
    <property type="entry name" value="MFS_Azr1_MDR_like"/>
    <property type="match status" value="1"/>
</dbReference>
<comment type="similarity">
    <text evidence="2">Belongs to the major facilitator superfamily. TCR/Tet family.</text>
</comment>
<feature type="transmembrane region" description="Helical" evidence="6">
    <location>
        <begin position="406"/>
        <end position="429"/>
    </location>
</feature>
<feature type="transmembrane region" description="Helical" evidence="6">
    <location>
        <begin position="167"/>
        <end position="186"/>
    </location>
</feature>
<sequence>MAPSSAPPSPTPKVELTQIFNHDAAANCEKGIETVPGMKASFDGEKPADDFVILTADADLQYITGIKLYLAVASVSLVLFIMLLDISIIATAIPLITDQFHSLQDVGWYGSAYLLASCAVQPLTGKIYTDFNLKYSFLVFIAVFELGSILCGAASSSVMLIVGRAVAGMGAAGLMNGGLTIVAALAPMPKRPALTGIVMGFGQLGIVLGPLLGGALTQYASWRWCFYINLPIGGVAIGVLLLIDIPETLKLKASTTMTTSKPTLASSITRFDLVGFAIFAPFAIMLLLALEWGGTKYAWNSATIIGLFCGAGALLIIFLVWERRAGSDAMFPFSILRVRIVWCSFGVITCFGGAMMIYSYYLPIYFQAVKGKSPFESGVDILPGIVAQLFATVVSGILLGKTGYYLPWMLTAGVFMSVGMGLMGSFTVFTSAARWAGYQIVASLGRGCGMQIPTVAMQNALPPTQIAIGMSVLIFGQTIGGAVFLALAQVVFGRSIVDRLKEKAPTVDPQAVIAAGATAFQNNVEPDHIVVILEAYNLALNDVFFLSAGVAVGTFVFALGMGWVDIRKKKANTPEPQTAEV</sequence>
<dbReference type="AlphaFoldDB" id="A0A8T9CAI2"/>
<protein>
    <submittedName>
        <fullName evidence="8">Efflux pump mlcE</fullName>
    </submittedName>
</protein>
<feature type="transmembrane region" description="Helical" evidence="6">
    <location>
        <begin position="224"/>
        <end position="243"/>
    </location>
</feature>
<dbReference type="SUPFAM" id="SSF103473">
    <property type="entry name" value="MFS general substrate transporter"/>
    <property type="match status" value="2"/>
</dbReference>
<dbReference type="EMBL" id="QGMK01000367">
    <property type="protein sequence ID" value="TVY82122.1"/>
    <property type="molecule type" value="Genomic_DNA"/>
</dbReference>
<feature type="transmembrane region" description="Helical" evidence="6">
    <location>
        <begin position="108"/>
        <end position="125"/>
    </location>
</feature>
<dbReference type="FunFam" id="1.20.1250.20:FF:000196">
    <property type="entry name" value="MFS toxin efflux pump (AflT)"/>
    <property type="match status" value="1"/>
</dbReference>
<feature type="transmembrane region" description="Helical" evidence="6">
    <location>
        <begin position="193"/>
        <end position="212"/>
    </location>
</feature>
<dbReference type="InterPro" id="IPR011701">
    <property type="entry name" value="MFS"/>
</dbReference>
<dbReference type="PANTHER" id="PTHR23501">
    <property type="entry name" value="MAJOR FACILITATOR SUPERFAMILY"/>
    <property type="match status" value="1"/>
</dbReference>
<gene>
    <name evidence="8" type="primary">mlcE_2</name>
    <name evidence="8" type="ORF">LSUE1_G004147</name>
</gene>
<dbReference type="PROSITE" id="PS50850">
    <property type="entry name" value="MFS"/>
    <property type="match status" value="1"/>
</dbReference>
<keyword evidence="4 6" id="KW-1133">Transmembrane helix</keyword>
<dbReference type="GO" id="GO:0005886">
    <property type="term" value="C:plasma membrane"/>
    <property type="evidence" value="ECO:0007669"/>
    <property type="project" value="TreeGrafter"/>
</dbReference>
<feature type="transmembrane region" description="Helical" evidence="6">
    <location>
        <begin position="137"/>
        <end position="161"/>
    </location>
</feature>
<feature type="transmembrane region" description="Helical" evidence="6">
    <location>
        <begin position="302"/>
        <end position="321"/>
    </location>
</feature>
<keyword evidence="5 6" id="KW-0472">Membrane</keyword>
<evidence type="ECO:0000256" key="6">
    <source>
        <dbReference type="SAM" id="Phobius"/>
    </source>
</evidence>